<comment type="caution">
    <text evidence="1">The sequence shown here is derived from an EMBL/GenBank/DDBJ whole genome shotgun (WGS) entry which is preliminary data.</text>
</comment>
<reference evidence="1 2" key="1">
    <citation type="submission" date="2022-03" db="EMBL/GenBank/DDBJ databases">
        <authorList>
            <person name="Macdonald S."/>
            <person name="Ahmed S."/>
            <person name="Newling K."/>
        </authorList>
    </citation>
    <scope>NUCLEOTIDE SEQUENCE [LARGE SCALE GENOMIC DNA]</scope>
</reference>
<protein>
    <submittedName>
        <fullName evidence="1">Uncharacterized protein</fullName>
    </submittedName>
</protein>
<evidence type="ECO:0000313" key="1">
    <source>
        <dbReference type="EMBL" id="CAH8356496.1"/>
    </source>
</evidence>
<sequence>MSSSGTPVQDSQRFIIGQMDYWDQVSESGGFDIEHISAPQCGLVSFDCENKRIRYPNRLLVNLYARLGLHRYNLTKFPSFLIMDYDH</sequence>
<organism evidence="1 2">
    <name type="scientific">Eruca vesicaria subsp. sativa</name>
    <name type="common">Garden rocket</name>
    <name type="synonym">Eruca sativa</name>
    <dbReference type="NCBI Taxonomy" id="29727"/>
    <lineage>
        <taxon>Eukaryota</taxon>
        <taxon>Viridiplantae</taxon>
        <taxon>Streptophyta</taxon>
        <taxon>Embryophyta</taxon>
        <taxon>Tracheophyta</taxon>
        <taxon>Spermatophyta</taxon>
        <taxon>Magnoliopsida</taxon>
        <taxon>eudicotyledons</taxon>
        <taxon>Gunneridae</taxon>
        <taxon>Pentapetalae</taxon>
        <taxon>rosids</taxon>
        <taxon>malvids</taxon>
        <taxon>Brassicales</taxon>
        <taxon>Brassicaceae</taxon>
        <taxon>Brassiceae</taxon>
        <taxon>Eruca</taxon>
    </lineage>
</organism>
<dbReference type="EMBL" id="CAKOAT010217932">
    <property type="protein sequence ID" value="CAH8356496.1"/>
    <property type="molecule type" value="Genomic_DNA"/>
</dbReference>
<accession>A0ABC8KDG6</accession>
<dbReference type="Proteomes" id="UP001642260">
    <property type="component" value="Unassembled WGS sequence"/>
</dbReference>
<dbReference type="PANTHER" id="PTHR31260:SF35">
    <property type="entry name" value="MALECTIN-LIKE DOMAIN-CONTAINING PROTEIN"/>
    <property type="match status" value="1"/>
</dbReference>
<dbReference type="AlphaFoldDB" id="A0ABC8KDG6"/>
<dbReference type="PANTHER" id="PTHR31260">
    <property type="entry name" value="CYSTATIN/MONELLIN SUPERFAMILY PROTEIN"/>
    <property type="match status" value="1"/>
</dbReference>
<evidence type="ECO:0000313" key="2">
    <source>
        <dbReference type="Proteomes" id="UP001642260"/>
    </source>
</evidence>
<proteinExistence type="predicted"/>
<gene>
    <name evidence="1" type="ORF">ERUC_LOCUS22251</name>
</gene>
<name>A0ABC8KDG6_ERUVS</name>
<dbReference type="InterPro" id="IPR006462">
    <property type="entry name" value="MS5"/>
</dbReference>
<keyword evidence="2" id="KW-1185">Reference proteome</keyword>